<keyword evidence="2" id="KW-1185">Reference proteome</keyword>
<organism evidence="1 2">
    <name type="scientific">Bauhinia variegata</name>
    <name type="common">Purple orchid tree</name>
    <name type="synonym">Phanera variegata</name>
    <dbReference type="NCBI Taxonomy" id="167791"/>
    <lineage>
        <taxon>Eukaryota</taxon>
        <taxon>Viridiplantae</taxon>
        <taxon>Streptophyta</taxon>
        <taxon>Embryophyta</taxon>
        <taxon>Tracheophyta</taxon>
        <taxon>Spermatophyta</taxon>
        <taxon>Magnoliopsida</taxon>
        <taxon>eudicotyledons</taxon>
        <taxon>Gunneridae</taxon>
        <taxon>Pentapetalae</taxon>
        <taxon>rosids</taxon>
        <taxon>fabids</taxon>
        <taxon>Fabales</taxon>
        <taxon>Fabaceae</taxon>
        <taxon>Cercidoideae</taxon>
        <taxon>Cercideae</taxon>
        <taxon>Bauhiniinae</taxon>
        <taxon>Bauhinia</taxon>
    </lineage>
</organism>
<sequence>MAATFCYLTQVSGIEKLDGYYNQKQSYLKRGFLRSKRSTSNAGKFFFARNARHSQAKRRHQYQHVICKSRAELSLSATEKEIGEQVQEDISKGSLIWRAIKLPIYSVALVPLTVGSAAAYLQTGVFLARRYFVLLASSILVITWLNLSNDVYDFDTGADKNKKESVVNLVGSRTGTLFAACSCLVLGFMGLAWTAAEAGNMRSILLLAGAIICGYIYQCPPFRLSYQGLGEPLCFAAFGPYAVSAFYLLQSSTSVMNHFPLNGTVLSASVLVGFTTSLILFCSHFHQVSGDLLVGKISPLVRLGTNTGSQVVRAAIITLYALLVAFGLSQALPLACVFLCALTLPMGNLVIRFVQQNHKDKEKIFMAKYYCVRLHALFGAALATGLVVARMINKT</sequence>
<reference evidence="1 2" key="1">
    <citation type="journal article" date="2022" name="DNA Res.">
        <title>Chromosomal-level genome assembly of the orchid tree Bauhinia variegata (Leguminosae; Cercidoideae) supports the allotetraploid origin hypothesis of Bauhinia.</title>
        <authorList>
            <person name="Zhong Y."/>
            <person name="Chen Y."/>
            <person name="Zheng D."/>
            <person name="Pang J."/>
            <person name="Liu Y."/>
            <person name="Luo S."/>
            <person name="Meng S."/>
            <person name="Qian L."/>
            <person name="Wei D."/>
            <person name="Dai S."/>
            <person name="Zhou R."/>
        </authorList>
    </citation>
    <scope>NUCLEOTIDE SEQUENCE [LARGE SCALE GENOMIC DNA]</scope>
    <source>
        <strain evidence="1">BV-YZ2020</strain>
    </source>
</reference>
<dbReference type="Proteomes" id="UP000828941">
    <property type="component" value="Chromosome 13"/>
</dbReference>
<protein>
    <submittedName>
        <fullName evidence="1">Uncharacterized protein</fullName>
    </submittedName>
</protein>
<proteinExistence type="predicted"/>
<dbReference type="EMBL" id="CM039438">
    <property type="protein sequence ID" value="KAI4299114.1"/>
    <property type="molecule type" value="Genomic_DNA"/>
</dbReference>
<accession>A0ACB9KPC3</accession>
<evidence type="ECO:0000313" key="2">
    <source>
        <dbReference type="Proteomes" id="UP000828941"/>
    </source>
</evidence>
<evidence type="ECO:0000313" key="1">
    <source>
        <dbReference type="EMBL" id="KAI4299114.1"/>
    </source>
</evidence>
<comment type="caution">
    <text evidence="1">The sequence shown here is derived from an EMBL/GenBank/DDBJ whole genome shotgun (WGS) entry which is preliminary data.</text>
</comment>
<gene>
    <name evidence="1" type="ORF">L6164_032604</name>
</gene>
<name>A0ACB9KPC3_BAUVA</name>